<reference evidence="2 3" key="1">
    <citation type="submission" date="2017-05" db="EMBL/GenBank/DDBJ databases">
        <title>Full genome sequence of Pseudorhodoplanes sinuspersici.</title>
        <authorList>
            <person name="Dastgheib S.M.M."/>
            <person name="Shavandi M."/>
            <person name="Tirandaz H."/>
        </authorList>
    </citation>
    <scope>NUCLEOTIDE SEQUENCE [LARGE SCALE GENOMIC DNA]</scope>
    <source>
        <strain evidence="2 3">RIPI110</strain>
    </source>
</reference>
<dbReference type="RefSeq" id="WP_086087384.1">
    <property type="nucleotide sequence ID" value="NZ_CP021112.1"/>
</dbReference>
<keyword evidence="1" id="KW-0812">Transmembrane</keyword>
<dbReference type="AlphaFoldDB" id="A0A1W6ZNJ7"/>
<evidence type="ECO:0000256" key="1">
    <source>
        <dbReference type="SAM" id="Phobius"/>
    </source>
</evidence>
<dbReference type="EMBL" id="CP021112">
    <property type="protein sequence ID" value="ARP98973.1"/>
    <property type="molecule type" value="Genomic_DNA"/>
</dbReference>
<dbReference type="Proteomes" id="UP000194137">
    <property type="component" value="Chromosome"/>
</dbReference>
<organism evidence="2 3">
    <name type="scientific">Pseudorhodoplanes sinuspersici</name>
    <dbReference type="NCBI Taxonomy" id="1235591"/>
    <lineage>
        <taxon>Bacteria</taxon>
        <taxon>Pseudomonadati</taxon>
        <taxon>Pseudomonadota</taxon>
        <taxon>Alphaproteobacteria</taxon>
        <taxon>Hyphomicrobiales</taxon>
        <taxon>Pseudorhodoplanes</taxon>
    </lineage>
</organism>
<feature type="transmembrane region" description="Helical" evidence="1">
    <location>
        <begin position="55"/>
        <end position="72"/>
    </location>
</feature>
<protein>
    <submittedName>
        <fullName evidence="2">Uncharacterized protein</fullName>
    </submittedName>
</protein>
<keyword evidence="1" id="KW-0472">Membrane</keyword>
<dbReference type="OrthoDB" id="8449218at2"/>
<dbReference type="KEGG" id="psin:CAK95_07680"/>
<accession>A0A1W6ZNJ7</accession>
<keyword evidence="1" id="KW-1133">Transmembrane helix</keyword>
<gene>
    <name evidence="2" type="ORF">CAK95_07680</name>
</gene>
<evidence type="ECO:0000313" key="2">
    <source>
        <dbReference type="EMBL" id="ARP98973.1"/>
    </source>
</evidence>
<evidence type="ECO:0000313" key="3">
    <source>
        <dbReference type="Proteomes" id="UP000194137"/>
    </source>
</evidence>
<proteinExistence type="predicted"/>
<keyword evidence="3" id="KW-1185">Reference proteome</keyword>
<sequence>MNPANADRKQHEAIKELERLQHEGDVLSGLLRPTTAAKADMTDPIERWGRRIGRMLAAIAFLAFCVYFYLAYVR</sequence>
<name>A0A1W6ZNJ7_9HYPH</name>